<evidence type="ECO:0000313" key="2">
    <source>
        <dbReference type="EMBL" id="MBM7634485.1"/>
    </source>
</evidence>
<keyword evidence="1" id="KW-0812">Transmembrane</keyword>
<organism evidence="2 3">
    <name type="scientific">Geomicrobium sediminis</name>
    <dbReference type="NCBI Taxonomy" id="1347788"/>
    <lineage>
        <taxon>Bacteria</taxon>
        <taxon>Bacillati</taxon>
        <taxon>Bacillota</taxon>
        <taxon>Bacilli</taxon>
        <taxon>Bacillales</taxon>
        <taxon>Geomicrobium</taxon>
    </lineage>
</organism>
<feature type="transmembrane region" description="Helical" evidence="1">
    <location>
        <begin position="266"/>
        <end position="294"/>
    </location>
</feature>
<dbReference type="InterPro" id="IPR007820">
    <property type="entry name" value="AbrB_fam"/>
</dbReference>
<feature type="transmembrane region" description="Helical" evidence="1">
    <location>
        <begin position="314"/>
        <end position="334"/>
    </location>
</feature>
<feature type="transmembrane region" description="Helical" evidence="1">
    <location>
        <begin position="181"/>
        <end position="198"/>
    </location>
</feature>
<feature type="transmembrane region" description="Helical" evidence="1">
    <location>
        <begin position="228"/>
        <end position="245"/>
    </location>
</feature>
<evidence type="ECO:0000256" key="1">
    <source>
        <dbReference type="SAM" id="Phobius"/>
    </source>
</evidence>
<feature type="transmembrane region" description="Helical" evidence="1">
    <location>
        <begin position="55"/>
        <end position="73"/>
    </location>
</feature>
<sequence>MWLNKIAFLMIAFVVGATFQAIGIPAGWLLGAIFTGIVYGLFVTSYSFNGWPFQVALILVGANIGVMMEPQLFLHLHQYILPLILTLGITLLGGLLFGILLDRWTSLDRKTAFFCTVPGGASEVIALSSHYGADERIVASFHTARITMFVLLIPFGVGMVYGQGSSETFTTSASGLEVQHVLYFSVILILTMLLTKWLNFAGATLIYAIMIGFVASEFVFTFGALPSYIPGIGQVLIGAMVGIRFERSTLERLREIGIASAKILGLYMIMAICIAFIFYLFTPMSYLMSLLSTVPAGAPEMSSTALSLKMDPSLVASLHIIRMIVVLLVLPHFLKWMLKKS</sequence>
<gene>
    <name evidence="2" type="ORF">JOD17_003604</name>
</gene>
<dbReference type="PIRSF" id="PIRSF038991">
    <property type="entry name" value="Protein_AbrB"/>
    <property type="match status" value="1"/>
</dbReference>
<comment type="caution">
    <text evidence="2">The sequence shown here is derived from an EMBL/GenBank/DDBJ whole genome shotgun (WGS) entry which is preliminary data.</text>
</comment>
<protein>
    <submittedName>
        <fullName evidence="2">Membrane AbrB-like protein</fullName>
    </submittedName>
</protein>
<feature type="transmembrane region" description="Helical" evidence="1">
    <location>
        <begin position="31"/>
        <end position="48"/>
    </location>
</feature>
<evidence type="ECO:0000313" key="3">
    <source>
        <dbReference type="Proteomes" id="UP000741863"/>
    </source>
</evidence>
<keyword evidence="3" id="KW-1185">Reference proteome</keyword>
<dbReference type="PANTHER" id="PTHR38457:SF1">
    <property type="entry name" value="REGULATOR ABRB-RELATED"/>
    <property type="match status" value="1"/>
</dbReference>
<keyword evidence="1" id="KW-1133">Transmembrane helix</keyword>
<dbReference type="RefSeq" id="WP_204699294.1">
    <property type="nucleotide sequence ID" value="NZ_JAFBEC010000013.1"/>
</dbReference>
<dbReference type="PANTHER" id="PTHR38457">
    <property type="entry name" value="REGULATOR ABRB-RELATED"/>
    <property type="match status" value="1"/>
</dbReference>
<proteinExistence type="predicted"/>
<dbReference type="EMBL" id="JAFBEC010000013">
    <property type="protein sequence ID" value="MBM7634485.1"/>
    <property type="molecule type" value="Genomic_DNA"/>
</dbReference>
<reference evidence="2 3" key="1">
    <citation type="submission" date="2021-01" db="EMBL/GenBank/DDBJ databases">
        <title>Genomic Encyclopedia of Type Strains, Phase IV (KMG-IV): sequencing the most valuable type-strain genomes for metagenomic binning, comparative biology and taxonomic classification.</title>
        <authorList>
            <person name="Goeker M."/>
        </authorList>
    </citation>
    <scope>NUCLEOTIDE SEQUENCE [LARGE SCALE GENOMIC DNA]</scope>
    <source>
        <strain evidence="2 3">DSM 25540</strain>
    </source>
</reference>
<keyword evidence="1" id="KW-0472">Membrane</keyword>
<dbReference type="InterPro" id="IPR017516">
    <property type="entry name" value="AbrB_dup"/>
</dbReference>
<dbReference type="NCBIfam" id="TIGR03082">
    <property type="entry name" value="Gneg_AbrB_dup"/>
    <property type="match status" value="1"/>
</dbReference>
<feature type="transmembrane region" description="Helical" evidence="1">
    <location>
        <begin position="143"/>
        <end position="161"/>
    </location>
</feature>
<feature type="transmembrane region" description="Helical" evidence="1">
    <location>
        <begin position="79"/>
        <end position="101"/>
    </location>
</feature>
<dbReference type="Pfam" id="PF05145">
    <property type="entry name" value="AbrB"/>
    <property type="match status" value="1"/>
</dbReference>
<accession>A0ABS2PGC4</accession>
<feature type="transmembrane region" description="Helical" evidence="1">
    <location>
        <begin position="205"/>
        <end position="222"/>
    </location>
</feature>
<dbReference type="Proteomes" id="UP000741863">
    <property type="component" value="Unassembled WGS sequence"/>
</dbReference>
<name>A0ABS2PGC4_9BACL</name>